<gene>
    <name evidence="2" type="ORF">A5792_02630</name>
</gene>
<organism evidence="2 3">
    <name type="scientific">Mycolicibacterium peregrinum</name>
    <name type="common">Mycobacterium peregrinum</name>
    <dbReference type="NCBI Taxonomy" id="43304"/>
    <lineage>
        <taxon>Bacteria</taxon>
        <taxon>Bacillati</taxon>
        <taxon>Actinomycetota</taxon>
        <taxon>Actinomycetes</taxon>
        <taxon>Mycobacteriales</taxon>
        <taxon>Mycobacteriaceae</taxon>
        <taxon>Mycolicibacterium</taxon>
    </lineage>
</organism>
<evidence type="ECO:0000313" key="2">
    <source>
        <dbReference type="EMBL" id="OBB29776.1"/>
    </source>
</evidence>
<dbReference type="Proteomes" id="UP000093902">
    <property type="component" value="Unassembled WGS sequence"/>
</dbReference>
<dbReference type="EMBL" id="LZSO01000023">
    <property type="protein sequence ID" value="OBB29776.1"/>
    <property type="molecule type" value="Genomic_DNA"/>
</dbReference>
<comment type="caution">
    <text evidence="2">The sequence shown here is derived from an EMBL/GenBank/DDBJ whole genome shotgun (WGS) entry which is preliminary data.</text>
</comment>
<dbReference type="InterPro" id="IPR056509">
    <property type="entry name" value="Imm33-like"/>
</dbReference>
<proteinExistence type="predicted"/>
<protein>
    <recommendedName>
        <fullName evidence="1">Imm33-like domain-containing protein</fullName>
    </recommendedName>
</protein>
<evidence type="ECO:0000259" key="1">
    <source>
        <dbReference type="Pfam" id="PF24719"/>
    </source>
</evidence>
<accession>A0A1A0R5R5</accession>
<sequence length="227" mass="24685">MAQRRTTAGASGHPEFTLEYEPEVVTELGIEWLASWLESCIRSGTRFSVGESIAIGWLNCYVTDLGDGTLGLCEPDFENVPPNLVAGATNTVSQLWYQREVAESVGLAEELDFPRYIQYAMTCERLASADTVLMHRYPHDEDESGWYIGCPGDDHDHDEANLRHATLYELAVANPAIIGFLALPPDCSALVGGGAPLVVRQGEPLPVREGSLLATMFGDDVVGDQTP</sequence>
<dbReference type="RefSeq" id="WP_064932169.1">
    <property type="nucleotide sequence ID" value="NZ_LZSO01000023.1"/>
</dbReference>
<dbReference type="Pfam" id="PF24719">
    <property type="entry name" value="Imm33-like"/>
    <property type="match status" value="1"/>
</dbReference>
<reference evidence="3" key="1">
    <citation type="submission" date="2016-06" db="EMBL/GenBank/DDBJ databases">
        <authorList>
            <person name="Sutton G."/>
            <person name="Brinkac L."/>
            <person name="Sanka R."/>
            <person name="Adams M."/>
            <person name="Lau E."/>
            <person name="Mehaffy C."/>
            <person name="Tameris M."/>
            <person name="Hatherill M."/>
            <person name="Hanekom W."/>
            <person name="Mahomed H."/>
            <person name="Mcshane H."/>
        </authorList>
    </citation>
    <scope>NUCLEOTIDE SEQUENCE [LARGE SCALE GENOMIC DNA]</scope>
    <source>
        <strain evidence="3">852002-51209_SCH5440388</strain>
    </source>
</reference>
<evidence type="ECO:0000313" key="3">
    <source>
        <dbReference type="Proteomes" id="UP000093902"/>
    </source>
</evidence>
<dbReference type="AlphaFoldDB" id="A0A1A0R5R5"/>
<dbReference type="OrthoDB" id="4540267at2"/>
<name>A0A1A0R5R5_MYCPR</name>
<feature type="domain" description="Imm33-like" evidence="1">
    <location>
        <begin position="98"/>
        <end position="192"/>
    </location>
</feature>